<evidence type="ECO:0000313" key="8">
    <source>
        <dbReference type="EMBL" id="PKD43690.1"/>
    </source>
</evidence>
<dbReference type="Gene3D" id="1.10.150.130">
    <property type="match status" value="1"/>
</dbReference>
<evidence type="ECO:0000256" key="3">
    <source>
        <dbReference type="ARBA" id="ARBA00023125"/>
    </source>
</evidence>
<evidence type="ECO:0000256" key="5">
    <source>
        <dbReference type="PROSITE-ProRule" id="PRU01248"/>
    </source>
</evidence>
<dbReference type="Gene3D" id="1.10.443.10">
    <property type="entry name" value="Intergrase catalytic core"/>
    <property type="match status" value="1"/>
</dbReference>
<dbReference type="RefSeq" id="WP_101073230.1">
    <property type="nucleotide sequence ID" value="NZ_PISP01000002.1"/>
</dbReference>
<gene>
    <name evidence="8" type="ORF">CWD77_09015</name>
</gene>
<dbReference type="GO" id="GO:0003677">
    <property type="term" value="F:DNA binding"/>
    <property type="evidence" value="ECO:0007669"/>
    <property type="project" value="UniProtKB-UniRule"/>
</dbReference>
<name>A0A2N0VHM7_9BACT</name>
<dbReference type="Pfam" id="PF00589">
    <property type="entry name" value="Phage_integrase"/>
    <property type="match status" value="1"/>
</dbReference>
<dbReference type="GO" id="GO:0006310">
    <property type="term" value="P:DNA recombination"/>
    <property type="evidence" value="ECO:0007669"/>
    <property type="project" value="UniProtKB-KW"/>
</dbReference>
<dbReference type="PANTHER" id="PTHR30349">
    <property type="entry name" value="PHAGE INTEGRASE-RELATED"/>
    <property type="match status" value="1"/>
</dbReference>
<feature type="domain" description="Tyr recombinase" evidence="6">
    <location>
        <begin position="182"/>
        <end position="381"/>
    </location>
</feature>
<sequence>MAGLKKRGKNYYIVFSRSEDGKQVKKTYSLGTTFKKIAEEKKVNFQKLYDQGEIDPFQDRWCVKAFEDQQKESGGSAGSVDSYFIDDLKEEFLKTKAHTAAATRKAYKSVIKLFIEEVGRSMTISLIRPSDIRNFCFKGGYSNATQRNYYKHLKVFFSWVSEQGIIDQNPCDQVTPPKKKDKLVDKIFSESELEKIFEAFRKHHKKCKENKHIVQSSLRQHWFIPLITTCYYTGLRRKEITQLKWHQVDFDNREISVTDTKNGRERTVILFDKAYESLKDWHAHMGKPQGGFVFPSPKSNEKTQFGHRGDYVSKVFKSYVVKAKLKDSIHFHGLRHSCATFMIRKGFDVTIVKEMLGHRSIEVTMRYVSLAVKDHKNRAKELGLIT</sequence>
<protein>
    <recommendedName>
        <fullName evidence="10">Tyr recombinase domain-containing protein</fullName>
    </recommendedName>
</protein>
<dbReference type="GO" id="GO:0015074">
    <property type="term" value="P:DNA integration"/>
    <property type="evidence" value="ECO:0007669"/>
    <property type="project" value="UniProtKB-KW"/>
</dbReference>
<dbReference type="InterPro" id="IPR002104">
    <property type="entry name" value="Integrase_catalytic"/>
</dbReference>
<evidence type="ECO:0000256" key="2">
    <source>
        <dbReference type="ARBA" id="ARBA00022908"/>
    </source>
</evidence>
<organism evidence="8 9">
    <name type="scientific">Rhodohalobacter barkolensis</name>
    <dbReference type="NCBI Taxonomy" id="2053187"/>
    <lineage>
        <taxon>Bacteria</taxon>
        <taxon>Pseudomonadati</taxon>
        <taxon>Balneolota</taxon>
        <taxon>Balneolia</taxon>
        <taxon>Balneolales</taxon>
        <taxon>Balneolaceae</taxon>
        <taxon>Rhodohalobacter</taxon>
    </lineage>
</organism>
<evidence type="ECO:0008006" key="10">
    <source>
        <dbReference type="Google" id="ProtNLM"/>
    </source>
</evidence>
<dbReference type="Proteomes" id="UP000233398">
    <property type="component" value="Unassembled WGS sequence"/>
</dbReference>
<dbReference type="PROSITE" id="PS51900">
    <property type="entry name" value="CB"/>
    <property type="match status" value="1"/>
</dbReference>
<dbReference type="CDD" id="cd00796">
    <property type="entry name" value="INT_Rci_Hp1_C"/>
    <property type="match status" value="1"/>
</dbReference>
<dbReference type="InterPro" id="IPR011010">
    <property type="entry name" value="DNA_brk_join_enz"/>
</dbReference>
<proteinExistence type="inferred from homology"/>
<dbReference type="EMBL" id="PISP01000002">
    <property type="protein sequence ID" value="PKD43690.1"/>
    <property type="molecule type" value="Genomic_DNA"/>
</dbReference>
<keyword evidence="4" id="KW-0233">DNA recombination</keyword>
<dbReference type="PANTHER" id="PTHR30349:SF64">
    <property type="entry name" value="PROPHAGE INTEGRASE INTD-RELATED"/>
    <property type="match status" value="1"/>
</dbReference>
<evidence type="ECO:0000259" key="6">
    <source>
        <dbReference type="PROSITE" id="PS51898"/>
    </source>
</evidence>
<evidence type="ECO:0000259" key="7">
    <source>
        <dbReference type="PROSITE" id="PS51900"/>
    </source>
</evidence>
<keyword evidence="9" id="KW-1185">Reference proteome</keyword>
<dbReference type="SUPFAM" id="SSF56349">
    <property type="entry name" value="DNA breaking-rejoining enzymes"/>
    <property type="match status" value="1"/>
</dbReference>
<dbReference type="InterPro" id="IPR010998">
    <property type="entry name" value="Integrase_recombinase_N"/>
</dbReference>
<dbReference type="InterPro" id="IPR013762">
    <property type="entry name" value="Integrase-like_cat_sf"/>
</dbReference>
<keyword evidence="3 5" id="KW-0238">DNA-binding</keyword>
<comment type="similarity">
    <text evidence="1">Belongs to the 'phage' integrase family.</text>
</comment>
<accession>A0A2N0VHM7</accession>
<dbReference type="AlphaFoldDB" id="A0A2N0VHM7"/>
<evidence type="ECO:0000313" key="9">
    <source>
        <dbReference type="Proteomes" id="UP000233398"/>
    </source>
</evidence>
<comment type="caution">
    <text evidence="8">The sequence shown here is derived from an EMBL/GenBank/DDBJ whole genome shotgun (WGS) entry which is preliminary data.</text>
</comment>
<evidence type="ECO:0000256" key="4">
    <source>
        <dbReference type="ARBA" id="ARBA00023172"/>
    </source>
</evidence>
<dbReference type="OrthoDB" id="9801717at2"/>
<keyword evidence="2" id="KW-0229">DNA integration</keyword>
<feature type="domain" description="Core-binding (CB)" evidence="7">
    <location>
        <begin position="83"/>
        <end position="161"/>
    </location>
</feature>
<evidence type="ECO:0000256" key="1">
    <source>
        <dbReference type="ARBA" id="ARBA00008857"/>
    </source>
</evidence>
<dbReference type="InterPro" id="IPR044068">
    <property type="entry name" value="CB"/>
</dbReference>
<dbReference type="PROSITE" id="PS51898">
    <property type="entry name" value="TYR_RECOMBINASE"/>
    <property type="match status" value="1"/>
</dbReference>
<dbReference type="InterPro" id="IPR050090">
    <property type="entry name" value="Tyrosine_recombinase_XerCD"/>
</dbReference>
<reference evidence="8 9" key="1">
    <citation type="submission" date="2017-11" db="EMBL/GenBank/DDBJ databases">
        <title>Rhodohalobacter 15182 sp. nov., isolated from a salt lake.</title>
        <authorList>
            <person name="Han S."/>
        </authorList>
    </citation>
    <scope>NUCLEOTIDE SEQUENCE [LARGE SCALE GENOMIC DNA]</scope>
    <source>
        <strain evidence="8 9">15182</strain>
    </source>
</reference>